<protein>
    <submittedName>
        <fullName evidence="1">4404_t:CDS:1</fullName>
    </submittedName>
</protein>
<accession>A0ACA9KNC1</accession>
<sequence>NTIINDIDNKSLQLFEEYKSILYNALEIIQEQENINNIQWAQAIQRSFKDFTQLLESEYDYNVVIEIGEKPNNKLFKVHSIILHQRSL</sequence>
<dbReference type="Proteomes" id="UP000789860">
    <property type="component" value="Unassembled WGS sequence"/>
</dbReference>
<evidence type="ECO:0000313" key="2">
    <source>
        <dbReference type="Proteomes" id="UP000789860"/>
    </source>
</evidence>
<feature type="non-terminal residue" evidence="1">
    <location>
        <position position="1"/>
    </location>
</feature>
<evidence type="ECO:0000313" key="1">
    <source>
        <dbReference type="EMBL" id="CAG8483482.1"/>
    </source>
</evidence>
<name>A0ACA9KNC1_9GLOM</name>
<gene>
    <name evidence="1" type="ORF">SCALOS_LOCUS2524</name>
</gene>
<proteinExistence type="predicted"/>
<dbReference type="EMBL" id="CAJVPM010002279">
    <property type="protein sequence ID" value="CAG8483482.1"/>
    <property type="molecule type" value="Genomic_DNA"/>
</dbReference>
<keyword evidence="2" id="KW-1185">Reference proteome</keyword>
<comment type="caution">
    <text evidence="1">The sequence shown here is derived from an EMBL/GenBank/DDBJ whole genome shotgun (WGS) entry which is preliminary data.</text>
</comment>
<organism evidence="1 2">
    <name type="scientific">Scutellospora calospora</name>
    <dbReference type="NCBI Taxonomy" id="85575"/>
    <lineage>
        <taxon>Eukaryota</taxon>
        <taxon>Fungi</taxon>
        <taxon>Fungi incertae sedis</taxon>
        <taxon>Mucoromycota</taxon>
        <taxon>Glomeromycotina</taxon>
        <taxon>Glomeromycetes</taxon>
        <taxon>Diversisporales</taxon>
        <taxon>Gigasporaceae</taxon>
        <taxon>Scutellospora</taxon>
    </lineage>
</organism>
<reference evidence="1" key="1">
    <citation type="submission" date="2021-06" db="EMBL/GenBank/DDBJ databases">
        <authorList>
            <person name="Kallberg Y."/>
            <person name="Tangrot J."/>
            <person name="Rosling A."/>
        </authorList>
    </citation>
    <scope>NUCLEOTIDE SEQUENCE</scope>
    <source>
        <strain evidence="1">AU212A</strain>
    </source>
</reference>